<dbReference type="InterPro" id="IPR001584">
    <property type="entry name" value="Integrase_cat-core"/>
</dbReference>
<dbReference type="EMBL" id="JH668738">
    <property type="protein sequence ID" value="KAG6461368.1"/>
    <property type="molecule type" value="Genomic_DNA"/>
</dbReference>
<evidence type="ECO:0000259" key="1">
    <source>
        <dbReference type="PROSITE" id="PS50994"/>
    </source>
</evidence>
<keyword evidence="3" id="KW-1185">Reference proteome</keyword>
<gene>
    <name evidence="2" type="ORF">O3G_MSEX012582</name>
</gene>
<evidence type="ECO:0000313" key="2">
    <source>
        <dbReference type="EMBL" id="KAG6461368.1"/>
    </source>
</evidence>
<name>A0A921ZNQ4_MANSE</name>
<dbReference type="AlphaFoldDB" id="A0A921ZNQ4"/>
<dbReference type="PANTHER" id="PTHR47331">
    <property type="entry name" value="PHD-TYPE DOMAIN-CONTAINING PROTEIN"/>
    <property type="match status" value="1"/>
</dbReference>
<evidence type="ECO:0000313" key="3">
    <source>
        <dbReference type="Proteomes" id="UP000791440"/>
    </source>
</evidence>
<protein>
    <recommendedName>
        <fullName evidence="1">Integrase catalytic domain-containing protein</fullName>
    </recommendedName>
</protein>
<reference evidence="2" key="1">
    <citation type="journal article" date="2016" name="Insect Biochem. Mol. Biol.">
        <title>Multifaceted biological insights from a draft genome sequence of the tobacco hornworm moth, Manduca sexta.</title>
        <authorList>
            <person name="Kanost M.R."/>
            <person name="Arrese E.L."/>
            <person name="Cao X."/>
            <person name="Chen Y.R."/>
            <person name="Chellapilla S."/>
            <person name="Goldsmith M.R."/>
            <person name="Grosse-Wilde E."/>
            <person name="Heckel D.G."/>
            <person name="Herndon N."/>
            <person name="Jiang H."/>
            <person name="Papanicolaou A."/>
            <person name="Qu J."/>
            <person name="Soulages J.L."/>
            <person name="Vogel H."/>
            <person name="Walters J."/>
            <person name="Waterhouse R.M."/>
            <person name="Ahn S.J."/>
            <person name="Almeida F.C."/>
            <person name="An C."/>
            <person name="Aqrawi P."/>
            <person name="Bretschneider A."/>
            <person name="Bryant W.B."/>
            <person name="Bucks S."/>
            <person name="Chao H."/>
            <person name="Chevignon G."/>
            <person name="Christen J.M."/>
            <person name="Clarke D.F."/>
            <person name="Dittmer N.T."/>
            <person name="Ferguson L.C.F."/>
            <person name="Garavelou S."/>
            <person name="Gordon K.H.J."/>
            <person name="Gunaratna R.T."/>
            <person name="Han Y."/>
            <person name="Hauser F."/>
            <person name="He Y."/>
            <person name="Heidel-Fischer H."/>
            <person name="Hirsh A."/>
            <person name="Hu Y."/>
            <person name="Jiang H."/>
            <person name="Kalra D."/>
            <person name="Klinner C."/>
            <person name="Konig C."/>
            <person name="Kovar C."/>
            <person name="Kroll A.R."/>
            <person name="Kuwar S.S."/>
            <person name="Lee S.L."/>
            <person name="Lehman R."/>
            <person name="Li K."/>
            <person name="Li Z."/>
            <person name="Liang H."/>
            <person name="Lovelace S."/>
            <person name="Lu Z."/>
            <person name="Mansfield J.H."/>
            <person name="McCulloch K.J."/>
            <person name="Mathew T."/>
            <person name="Morton B."/>
            <person name="Muzny D.M."/>
            <person name="Neunemann D."/>
            <person name="Ongeri F."/>
            <person name="Pauchet Y."/>
            <person name="Pu L.L."/>
            <person name="Pyrousis I."/>
            <person name="Rao X.J."/>
            <person name="Redding A."/>
            <person name="Roesel C."/>
            <person name="Sanchez-Gracia A."/>
            <person name="Schaack S."/>
            <person name="Shukla A."/>
            <person name="Tetreau G."/>
            <person name="Wang Y."/>
            <person name="Xiong G.H."/>
            <person name="Traut W."/>
            <person name="Walsh T.K."/>
            <person name="Worley K.C."/>
            <person name="Wu D."/>
            <person name="Wu W."/>
            <person name="Wu Y.Q."/>
            <person name="Zhang X."/>
            <person name="Zou Z."/>
            <person name="Zucker H."/>
            <person name="Briscoe A.D."/>
            <person name="Burmester T."/>
            <person name="Clem R.J."/>
            <person name="Feyereisen R."/>
            <person name="Grimmelikhuijzen C.J.P."/>
            <person name="Hamodrakas S.J."/>
            <person name="Hansson B.S."/>
            <person name="Huguet E."/>
            <person name="Jermiin L.S."/>
            <person name="Lan Q."/>
            <person name="Lehman H.K."/>
            <person name="Lorenzen M."/>
            <person name="Merzendorfer H."/>
            <person name="Michalopoulos I."/>
            <person name="Morton D.B."/>
            <person name="Muthukrishnan S."/>
            <person name="Oakeshott J.G."/>
            <person name="Palmer W."/>
            <person name="Park Y."/>
            <person name="Passarelli A.L."/>
            <person name="Rozas J."/>
            <person name="Schwartz L.M."/>
            <person name="Smith W."/>
            <person name="Southgate A."/>
            <person name="Vilcinskas A."/>
            <person name="Vogt R."/>
            <person name="Wang P."/>
            <person name="Werren J."/>
            <person name="Yu X.Q."/>
            <person name="Zhou J.J."/>
            <person name="Brown S.J."/>
            <person name="Scherer S.E."/>
            <person name="Richards S."/>
            <person name="Blissard G.W."/>
        </authorList>
    </citation>
    <scope>NUCLEOTIDE SEQUENCE</scope>
</reference>
<accession>A0A921ZNQ4</accession>
<reference evidence="2" key="2">
    <citation type="submission" date="2020-12" db="EMBL/GenBank/DDBJ databases">
        <authorList>
            <person name="Kanost M."/>
        </authorList>
    </citation>
    <scope>NUCLEOTIDE SEQUENCE</scope>
</reference>
<dbReference type="PROSITE" id="PS50994">
    <property type="entry name" value="INTEGRASE"/>
    <property type="match status" value="1"/>
</dbReference>
<organism evidence="2 3">
    <name type="scientific">Manduca sexta</name>
    <name type="common">Tobacco hawkmoth</name>
    <name type="synonym">Tobacco hornworm</name>
    <dbReference type="NCBI Taxonomy" id="7130"/>
    <lineage>
        <taxon>Eukaryota</taxon>
        <taxon>Metazoa</taxon>
        <taxon>Ecdysozoa</taxon>
        <taxon>Arthropoda</taxon>
        <taxon>Hexapoda</taxon>
        <taxon>Insecta</taxon>
        <taxon>Pterygota</taxon>
        <taxon>Neoptera</taxon>
        <taxon>Endopterygota</taxon>
        <taxon>Lepidoptera</taxon>
        <taxon>Glossata</taxon>
        <taxon>Ditrysia</taxon>
        <taxon>Bombycoidea</taxon>
        <taxon>Sphingidae</taxon>
        <taxon>Sphinginae</taxon>
        <taxon>Sphingini</taxon>
        <taxon>Manduca</taxon>
    </lineage>
</organism>
<dbReference type="Proteomes" id="UP000791440">
    <property type="component" value="Unassembled WGS sequence"/>
</dbReference>
<feature type="domain" description="Integrase catalytic" evidence="1">
    <location>
        <begin position="1"/>
        <end position="203"/>
    </location>
</feature>
<sequence>MADLPEFRVTEAKAFVHTGVDYAGPIRITLTRRRGHHSQKAYICLFVCLVVKAVHIELVSDLTSDSFLAAFKRFISRRGPVSYLYSDNGTNFIGARAQLDELYKFLLDGRFQSVITNELSSRRIEWKMIPPRAPHFGSMWESNIKSLKTHLYRVIGNQLLTYEELQTVLIQIECILNSRPLNLVASDPYPEVITPAHFLIITPLQYLPAPP</sequence>
<comment type="caution">
    <text evidence="2">The sequence shown here is derived from an EMBL/GenBank/DDBJ whole genome shotgun (WGS) entry which is preliminary data.</text>
</comment>
<proteinExistence type="predicted"/>
<dbReference type="GO" id="GO:0015074">
    <property type="term" value="P:DNA integration"/>
    <property type="evidence" value="ECO:0007669"/>
    <property type="project" value="InterPro"/>
</dbReference>